<keyword evidence="1" id="KW-1133">Transmembrane helix</keyword>
<dbReference type="Proteomes" id="UP000318081">
    <property type="component" value="Chromosome"/>
</dbReference>
<evidence type="ECO:0008006" key="5">
    <source>
        <dbReference type="Google" id="ProtNLM"/>
    </source>
</evidence>
<feature type="signal peptide" evidence="2">
    <location>
        <begin position="1"/>
        <end position="25"/>
    </location>
</feature>
<name>A0ABX5XN42_9BACT</name>
<proteinExistence type="predicted"/>
<dbReference type="EMBL" id="CP036432">
    <property type="protein sequence ID" value="QDV83102.1"/>
    <property type="molecule type" value="Genomic_DNA"/>
</dbReference>
<sequence length="382" mass="43154">MDRSVFGFHFAWLGLLAALMGAGQAAGTVRAESVGGNPKMQGFIFLEGRYVPSPYEVDFDGDALTINGREFKADAFDLSEYEEREREREREGRFGRRRPRWGREARVTHGDPQVQRVNYTEETWRFREPVEASPADLYRRFYEDIRSVDFGMIVVLYSGERPRMLYPEQGGMDLLRALRDSDGPAAMTQISSRVEPTDASLSRLLTEFQPTPEFSEQVEAKLKKFDQAEADGERVTAATHWISKISYPLTVFAMAVVVLGFGHLLSNRPQIESSATDPTDWSKHRKVVGQSLLIVALLSAVDLIWTLGTANAGLMRELNPLGSGMIAEPVRLFLFKATVTGMSIGILYRLHRRPVAQVASWWCCLLLTLLTARWVMFQSMFL</sequence>
<keyword evidence="1" id="KW-0472">Membrane</keyword>
<protein>
    <recommendedName>
        <fullName evidence="5">DUF5658 domain-containing protein</fullName>
    </recommendedName>
</protein>
<evidence type="ECO:0000313" key="3">
    <source>
        <dbReference type="EMBL" id="QDV83102.1"/>
    </source>
</evidence>
<feature type="transmembrane region" description="Helical" evidence="1">
    <location>
        <begin position="330"/>
        <end position="348"/>
    </location>
</feature>
<feature type="transmembrane region" description="Helical" evidence="1">
    <location>
        <begin position="245"/>
        <end position="266"/>
    </location>
</feature>
<evidence type="ECO:0000313" key="4">
    <source>
        <dbReference type="Proteomes" id="UP000318081"/>
    </source>
</evidence>
<gene>
    <name evidence="3" type="ORF">TBK1r_20370</name>
</gene>
<organism evidence="3 4">
    <name type="scientific">Stieleria magnilauensis</name>
    <dbReference type="NCBI Taxonomy" id="2527963"/>
    <lineage>
        <taxon>Bacteria</taxon>
        <taxon>Pseudomonadati</taxon>
        <taxon>Planctomycetota</taxon>
        <taxon>Planctomycetia</taxon>
        <taxon>Pirellulales</taxon>
        <taxon>Pirellulaceae</taxon>
        <taxon>Stieleria</taxon>
    </lineage>
</organism>
<keyword evidence="4" id="KW-1185">Reference proteome</keyword>
<feature type="chain" id="PRO_5046522948" description="DUF5658 domain-containing protein" evidence="2">
    <location>
        <begin position="26"/>
        <end position="382"/>
    </location>
</feature>
<feature type="transmembrane region" description="Helical" evidence="1">
    <location>
        <begin position="287"/>
        <end position="310"/>
    </location>
</feature>
<evidence type="ECO:0000256" key="1">
    <source>
        <dbReference type="SAM" id="Phobius"/>
    </source>
</evidence>
<feature type="transmembrane region" description="Helical" evidence="1">
    <location>
        <begin position="355"/>
        <end position="376"/>
    </location>
</feature>
<reference evidence="3 4" key="1">
    <citation type="submission" date="2019-02" db="EMBL/GenBank/DDBJ databases">
        <title>Deep-cultivation of Planctomycetes and their phenomic and genomic characterization uncovers novel biology.</title>
        <authorList>
            <person name="Wiegand S."/>
            <person name="Jogler M."/>
            <person name="Boedeker C."/>
            <person name="Pinto D."/>
            <person name="Vollmers J."/>
            <person name="Rivas-Marin E."/>
            <person name="Kohn T."/>
            <person name="Peeters S.H."/>
            <person name="Heuer A."/>
            <person name="Rast P."/>
            <person name="Oberbeckmann S."/>
            <person name="Bunk B."/>
            <person name="Jeske O."/>
            <person name="Meyerdierks A."/>
            <person name="Storesund J.E."/>
            <person name="Kallscheuer N."/>
            <person name="Luecker S."/>
            <person name="Lage O.M."/>
            <person name="Pohl T."/>
            <person name="Merkel B.J."/>
            <person name="Hornburger P."/>
            <person name="Mueller R.-W."/>
            <person name="Bruemmer F."/>
            <person name="Labrenz M."/>
            <person name="Spormann A.M."/>
            <person name="Op den Camp H."/>
            <person name="Overmann J."/>
            <person name="Amann R."/>
            <person name="Jetten M.S.M."/>
            <person name="Mascher T."/>
            <person name="Medema M.H."/>
            <person name="Devos D.P."/>
            <person name="Kaster A.-K."/>
            <person name="Ovreas L."/>
            <person name="Rohde M."/>
            <person name="Galperin M.Y."/>
            <person name="Jogler C."/>
        </authorList>
    </citation>
    <scope>NUCLEOTIDE SEQUENCE [LARGE SCALE GENOMIC DNA]</scope>
    <source>
        <strain evidence="3 4">TBK1r</strain>
    </source>
</reference>
<dbReference type="RefSeq" id="WP_145209488.1">
    <property type="nucleotide sequence ID" value="NZ_CP036432.1"/>
</dbReference>
<keyword evidence="2" id="KW-0732">Signal</keyword>
<accession>A0ABX5XN42</accession>
<keyword evidence="1" id="KW-0812">Transmembrane</keyword>
<evidence type="ECO:0000256" key="2">
    <source>
        <dbReference type="SAM" id="SignalP"/>
    </source>
</evidence>